<evidence type="ECO:0000256" key="1">
    <source>
        <dbReference type="SAM" id="MobiDB-lite"/>
    </source>
</evidence>
<name>A0AAV5LF99_9ROSI</name>
<proteinExistence type="predicted"/>
<gene>
    <name evidence="2" type="ORF">SLEP1_g44139</name>
</gene>
<feature type="compositionally biased region" description="Basic and acidic residues" evidence="1">
    <location>
        <begin position="122"/>
        <end position="132"/>
    </location>
</feature>
<reference evidence="2 3" key="1">
    <citation type="journal article" date="2021" name="Commun. Biol.">
        <title>The genome of Shorea leprosula (Dipterocarpaceae) highlights the ecological relevance of drought in aseasonal tropical rainforests.</title>
        <authorList>
            <person name="Ng K.K.S."/>
            <person name="Kobayashi M.J."/>
            <person name="Fawcett J.A."/>
            <person name="Hatakeyama M."/>
            <person name="Paape T."/>
            <person name="Ng C.H."/>
            <person name="Ang C.C."/>
            <person name="Tnah L.H."/>
            <person name="Lee C.T."/>
            <person name="Nishiyama T."/>
            <person name="Sese J."/>
            <person name="O'Brien M.J."/>
            <person name="Copetti D."/>
            <person name="Mohd Noor M.I."/>
            <person name="Ong R.C."/>
            <person name="Putra M."/>
            <person name="Sireger I.Z."/>
            <person name="Indrioko S."/>
            <person name="Kosugi Y."/>
            <person name="Izuno A."/>
            <person name="Isagi Y."/>
            <person name="Lee S.L."/>
            <person name="Shimizu K.K."/>
        </authorList>
    </citation>
    <scope>NUCLEOTIDE SEQUENCE [LARGE SCALE GENOMIC DNA]</scope>
    <source>
        <strain evidence="2">214</strain>
    </source>
</reference>
<keyword evidence="3" id="KW-1185">Reference proteome</keyword>
<organism evidence="2 3">
    <name type="scientific">Rubroshorea leprosula</name>
    <dbReference type="NCBI Taxonomy" id="152421"/>
    <lineage>
        <taxon>Eukaryota</taxon>
        <taxon>Viridiplantae</taxon>
        <taxon>Streptophyta</taxon>
        <taxon>Embryophyta</taxon>
        <taxon>Tracheophyta</taxon>
        <taxon>Spermatophyta</taxon>
        <taxon>Magnoliopsida</taxon>
        <taxon>eudicotyledons</taxon>
        <taxon>Gunneridae</taxon>
        <taxon>Pentapetalae</taxon>
        <taxon>rosids</taxon>
        <taxon>malvids</taxon>
        <taxon>Malvales</taxon>
        <taxon>Dipterocarpaceae</taxon>
        <taxon>Rubroshorea</taxon>
    </lineage>
</organism>
<dbReference type="EMBL" id="BPVZ01000113">
    <property type="protein sequence ID" value="GKV35944.1"/>
    <property type="molecule type" value="Genomic_DNA"/>
</dbReference>
<comment type="caution">
    <text evidence="2">The sequence shown here is derived from an EMBL/GenBank/DDBJ whole genome shotgun (WGS) entry which is preliminary data.</text>
</comment>
<accession>A0AAV5LF99</accession>
<feature type="region of interest" description="Disordered" evidence="1">
    <location>
        <begin position="100"/>
        <end position="146"/>
    </location>
</feature>
<sequence>MLTMSSLMLKCWGALLKKFEAFIQSLPVVVEYNPTSQYCERLFTRNNSFLSYYNKRSWGFLTREDNGQWVPICLPVPSMAKKEYGQGVAVGEELGQEATSGFGVGANKQNKANTPIPPKAKATKEKEMSHDSDSDESSWGDPNPKLAASNKGLGLIPILGDDKVLPKFEEAKKVEALAVNMEEALANPEVPELVKKVKVSEVLPQKPSVVSRLGKWASWVRSGLGQVYGSPTGHRLKYVDPNSFLWVGFRSGSWVGLIFAMPSCERRCEGFIRHPQHGEEAYYSKDSVKSGDTEGVNSCTFVKTGKCSCHHRGGKGTSFQGNIDINKAGLEEFESDVSDAVKKSIFDNSKVDIDKPTMSLVKKAASFSEIKHSEQPSLIPAKSSEADDFAMKLIKNLDEMNDDRDVSLALFGLVPLGGSRVVGGFTTLAMLEVWALHLLDTFPNLTTCRKAKKVVVEDTFAILYAAMRHMKVTTFIEMNEDFFYLCRDAIDDVESINSKVDVICTHLSNLAKAYIRKTRFNMTKGDTAEKLDDQIKEQMEHVAKMEKSLAETKGLVFKLEERLVSAKAYLESFNQEKELVASSGLYRGCQGLRR</sequence>
<evidence type="ECO:0000313" key="2">
    <source>
        <dbReference type="EMBL" id="GKV35944.1"/>
    </source>
</evidence>
<dbReference type="AlphaFoldDB" id="A0AAV5LF99"/>
<dbReference type="Proteomes" id="UP001054252">
    <property type="component" value="Unassembled WGS sequence"/>
</dbReference>
<evidence type="ECO:0000313" key="3">
    <source>
        <dbReference type="Proteomes" id="UP001054252"/>
    </source>
</evidence>
<protein>
    <submittedName>
        <fullName evidence="2">Uncharacterized protein</fullName>
    </submittedName>
</protein>